<protein>
    <submittedName>
        <fullName evidence="1">Aspartyl aminopeptidase isoform X1</fullName>
    </submittedName>
</protein>
<name>A0AAD3NK97_LATJO</name>
<comment type="caution">
    <text evidence="1">The sequence shown here is derived from an EMBL/GenBank/DDBJ whole genome shotgun (WGS) entry which is preliminary data.</text>
</comment>
<accession>A0AAD3NK97</accession>
<dbReference type="AlphaFoldDB" id="A0AAD3NK97"/>
<keyword evidence="1" id="KW-0378">Hydrolase</keyword>
<organism evidence="1 2">
    <name type="scientific">Lates japonicus</name>
    <name type="common">Japanese lates</name>
    <dbReference type="NCBI Taxonomy" id="270547"/>
    <lineage>
        <taxon>Eukaryota</taxon>
        <taxon>Metazoa</taxon>
        <taxon>Chordata</taxon>
        <taxon>Craniata</taxon>
        <taxon>Vertebrata</taxon>
        <taxon>Euteleostomi</taxon>
        <taxon>Actinopterygii</taxon>
        <taxon>Neopterygii</taxon>
        <taxon>Teleostei</taxon>
        <taxon>Neoteleostei</taxon>
        <taxon>Acanthomorphata</taxon>
        <taxon>Carangaria</taxon>
        <taxon>Carangaria incertae sedis</taxon>
        <taxon>Centropomidae</taxon>
        <taxon>Lates</taxon>
    </lineage>
</organism>
<keyword evidence="2" id="KW-1185">Reference proteome</keyword>
<evidence type="ECO:0000313" key="1">
    <source>
        <dbReference type="EMBL" id="GLD74471.1"/>
    </source>
</evidence>
<keyword evidence="1" id="KW-0031">Aminopeptidase</keyword>
<proteinExistence type="predicted"/>
<keyword evidence="1" id="KW-0645">Protease</keyword>
<dbReference type="GO" id="GO:0004177">
    <property type="term" value="F:aminopeptidase activity"/>
    <property type="evidence" value="ECO:0007669"/>
    <property type="project" value="UniProtKB-KW"/>
</dbReference>
<gene>
    <name evidence="1" type="ORF">AKAME5_002580000</name>
</gene>
<sequence length="129" mass="14010">MNCCTAPPDRQSLWRCGFETVAASLSLLLLSDNHSLSVFTVALRRSSDFESPINAGKSYKMIITVSAVCGGVAPSRELCHFGQLERKRSEEDAVPCPVQSLIMKSSKEAVQSAAKEFLQFVIRGGTSII</sequence>
<reference evidence="1" key="1">
    <citation type="submission" date="2022-08" db="EMBL/GenBank/DDBJ databases">
        <title>Genome sequencing of akame (Lates japonicus).</title>
        <authorList>
            <person name="Hashiguchi Y."/>
            <person name="Takahashi H."/>
        </authorList>
    </citation>
    <scope>NUCLEOTIDE SEQUENCE</scope>
    <source>
        <strain evidence="1">Kochi</strain>
    </source>
</reference>
<dbReference type="Proteomes" id="UP001279410">
    <property type="component" value="Unassembled WGS sequence"/>
</dbReference>
<dbReference type="EMBL" id="BRZM01002245">
    <property type="protein sequence ID" value="GLD74471.1"/>
    <property type="molecule type" value="Genomic_DNA"/>
</dbReference>
<evidence type="ECO:0000313" key="2">
    <source>
        <dbReference type="Proteomes" id="UP001279410"/>
    </source>
</evidence>